<proteinExistence type="predicted"/>
<evidence type="ECO:0000313" key="5">
    <source>
        <dbReference type="Proteomes" id="UP000051999"/>
    </source>
</evidence>
<evidence type="ECO:0000256" key="2">
    <source>
        <dbReference type="PROSITE-ProRule" id="PRU01248"/>
    </source>
</evidence>
<keyword evidence="1 2" id="KW-0238">DNA-binding</keyword>
<dbReference type="eggNOG" id="COG4974">
    <property type="taxonomic scope" value="Bacteria"/>
</dbReference>
<organism evidence="4 5">
    <name type="scientific">Furfurilactobacillus rossiae DSM 15814</name>
    <dbReference type="NCBI Taxonomy" id="1114972"/>
    <lineage>
        <taxon>Bacteria</taxon>
        <taxon>Bacillati</taxon>
        <taxon>Bacillota</taxon>
        <taxon>Bacilli</taxon>
        <taxon>Lactobacillales</taxon>
        <taxon>Lactobacillaceae</taxon>
        <taxon>Furfurilactobacillus</taxon>
    </lineage>
</organism>
<evidence type="ECO:0000259" key="3">
    <source>
        <dbReference type="PROSITE" id="PS51900"/>
    </source>
</evidence>
<dbReference type="Pfam" id="PF02899">
    <property type="entry name" value="Phage_int_SAM_1"/>
    <property type="match status" value="1"/>
</dbReference>
<dbReference type="InterPro" id="IPR004107">
    <property type="entry name" value="Integrase_SAM-like_N"/>
</dbReference>
<keyword evidence="5" id="KW-1185">Reference proteome</keyword>
<dbReference type="RefSeq" id="WP_017261919.1">
    <property type="nucleotide sequence ID" value="NZ_AUAW01000001.1"/>
</dbReference>
<protein>
    <recommendedName>
        <fullName evidence="3">Core-binding (CB) domain-containing protein</fullName>
    </recommendedName>
</protein>
<comment type="caution">
    <text evidence="4">The sequence shown here is derived from an EMBL/GenBank/DDBJ whole genome shotgun (WGS) entry which is preliminary data.</text>
</comment>
<gene>
    <name evidence="4" type="ORF">FD35_GL000188</name>
</gene>
<accession>A0A0R1RJP1</accession>
<dbReference type="PROSITE" id="PS51900">
    <property type="entry name" value="CB"/>
    <property type="match status" value="1"/>
</dbReference>
<dbReference type="SUPFAM" id="SSF47823">
    <property type="entry name" value="lambda integrase-like, N-terminal domain"/>
    <property type="match status" value="1"/>
</dbReference>
<dbReference type="Gene3D" id="1.10.150.130">
    <property type="match status" value="1"/>
</dbReference>
<evidence type="ECO:0000256" key="1">
    <source>
        <dbReference type="ARBA" id="ARBA00023125"/>
    </source>
</evidence>
<name>A0A0R1RJP1_9LACO</name>
<dbReference type="Proteomes" id="UP000051999">
    <property type="component" value="Unassembled WGS sequence"/>
</dbReference>
<dbReference type="GO" id="GO:0015074">
    <property type="term" value="P:DNA integration"/>
    <property type="evidence" value="ECO:0007669"/>
    <property type="project" value="InterPro"/>
</dbReference>
<dbReference type="OrthoDB" id="2328477at2"/>
<dbReference type="EMBL" id="AZFF01000001">
    <property type="protein sequence ID" value="KRL57181.1"/>
    <property type="molecule type" value="Genomic_DNA"/>
</dbReference>
<dbReference type="InterPro" id="IPR010998">
    <property type="entry name" value="Integrase_recombinase_N"/>
</dbReference>
<dbReference type="STRING" id="1114972.FD35_GL000188"/>
<feature type="domain" description="Core-binding (CB)" evidence="3">
    <location>
        <begin position="3"/>
        <end position="94"/>
    </location>
</feature>
<dbReference type="InterPro" id="IPR044068">
    <property type="entry name" value="CB"/>
</dbReference>
<dbReference type="AlphaFoldDB" id="A0A0R1RJP1"/>
<dbReference type="GO" id="GO:0003677">
    <property type="term" value="F:DNA binding"/>
    <property type="evidence" value="ECO:0007669"/>
    <property type="project" value="UniProtKB-UniRule"/>
</dbReference>
<dbReference type="PATRIC" id="fig|1114972.6.peg.189"/>
<evidence type="ECO:0000313" key="4">
    <source>
        <dbReference type="EMBL" id="KRL57181.1"/>
    </source>
</evidence>
<reference evidence="4 5" key="1">
    <citation type="journal article" date="2015" name="Genome Announc.">
        <title>Expanding the biotechnology potential of lactobacilli through comparative genomics of 213 strains and associated genera.</title>
        <authorList>
            <person name="Sun Z."/>
            <person name="Harris H.M."/>
            <person name="McCann A."/>
            <person name="Guo C."/>
            <person name="Argimon S."/>
            <person name="Zhang W."/>
            <person name="Yang X."/>
            <person name="Jeffery I.B."/>
            <person name="Cooney J.C."/>
            <person name="Kagawa T.F."/>
            <person name="Liu W."/>
            <person name="Song Y."/>
            <person name="Salvetti E."/>
            <person name="Wrobel A."/>
            <person name="Rasinkangas P."/>
            <person name="Parkhill J."/>
            <person name="Rea M.C."/>
            <person name="O'Sullivan O."/>
            <person name="Ritari J."/>
            <person name="Douillard F.P."/>
            <person name="Paul Ross R."/>
            <person name="Yang R."/>
            <person name="Briner A.E."/>
            <person name="Felis G.E."/>
            <person name="de Vos W.M."/>
            <person name="Barrangou R."/>
            <person name="Klaenhammer T.R."/>
            <person name="Caufield P.W."/>
            <person name="Cui Y."/>
            <person name="Zhang H."/>
            <person name="O'Toole P.W."/>
        </authorList>
    </citation>
    <scope>NUCLEOTIDE SEQUENCE [LARGE SCALE GENOMIC DNA]</scope>
    <source>
        <strain evidence="4 5">DSM 15814</strain>
    </source>
</reference>
<sequence>MTNQVYPYQTEFESHLKQNGLASTTINQYHGDLRALFDYLMQNNTGFATAPKLTNIFEHDVQDYLSYRLTHHTINPNTYNKLLSHLNNYFKWAFGHHFMQELPTLTMHGKTLAKPTKVTIKWLDELGEIVEDGQLSFYTRLSLLLINQGFTAAEFLQPGFYKTFATLQWKPFERQFIRAYQRFIAPLQAKQQSQDLFLKQRLDLEHPQLTLPALHKYLDADEERLGFSLSPRALHQAFIIVYLQRHHHDDNQTLAQALRLTPQSLRYYQELQQQIQA</sequence>